<evidence type="ECO:0000313" key="12">
    <source>
        <dbReference type="EMBL" id="MBU9738815.1"/>
    </source>
</evidence>
<keyword evidence="3" id="KW-0902">Two-component regulatory system</keyword>
<dbReference type="FunFam" id="1.10.10.10:FF:000018">
    <property type="entry name" value="DNA-binding response regulator ResD"/>
    <property type="match status" value="1"/>
</dbReference>
<dbReference type="CDD" id="cd00383">
    <property type="entry name" value="trans_reg_C"/>
    <property type="match status" value="1"/>
</dbReference>
<comment type="function">
    <text evidence="7">May play the central regulatory role in sporulation. It may be an element of the effector pathway responsible for the activation of sporulation genes in response to nutritional stress. Spo0A may act in concert with spo0H (a sigma factor) to control the expression of some genes that are critical to the sporulation process.</text>
</comment>
<evidence type="ECO:0000256" key="6">
    <source>
        <dbReference type="ARBA" id="ARBA00023163"/>
    </source>
</evidence>
<sequence length="235" mass="26617">MKTILAVDDEEHILELIAYNLEAGGYEVRKAETGEEALEVLNREQVDLVLLDLMLPGIDGIEVLKQIRSDPVKRRLPVIMLTAKSDEISKVIGLELGADDYLGKPFGVHELLARIKAVLRRSGGELTRSSQEEEVLVVDQIVINKSSRVVSVDGKPVELSLKEFELLYLLVRNRGRVLSRDMLLEKIWGYDYLGETRTVDVHIRNLRKKIEKDDNHPQYIITVRGVGYKFARGSV</sequence>
<dbReference type="InterPro" id="IPR001867">
    <property type="entry name" value="OmpR/PhoB-type_DNA-bd"/>
</dbReference>
<keyword evidence="6" id="KW-0804">Transcription</keyword>
<name>A0A949K0T2_9FIRM</name>
<dbReference type="PROSITE" id="PS51755">
    <property type="entry name" value="OMPR_PHOB"/>
    <property type="match status" value="1"/>
</dbReference>
<dbReference type="GO" id="GO:0000156">
    <property type="term" value="F:phosphorelay response regulator activity"/>
    <property type="evidence" value="ECO:0007669"/>
    <property type="project" value="TreeGrafter"/>
</dbReference>
<reference evidence="12" key="1">
    <citation type="submission" date="2021-06" db="EMBL/GenBank/DDBJ databases">
        <title>Description of novel taxa of the family Lachnospiraceae.</title>
        <authorList>
            <person name="Chaplin A.V."/>
            <person name="Sokolova S.R."/>
            <person name="Pikina A.P."/>
            <person name="Korzhanova M."/>
            <person name="Belova V."/>
            <person name="Korostin D."/>
            <person name="Efimov B.A."/>
        </authorList>
    </citation>
    <scope>NUCLEOTIDE SEQUENCE</scope>
    <source>
        <strain evidence="12">ASD5720</strain>
    </source>
</reference>
<dbReference type="InterPro" id="IPR039420">
    <property type="entry name" value="WalR-like"/>
</dbReference>
<dbReference type="PANTHER" id="PTHR48111:SF73">
    <property type="entry name" value="ALKALINE PHOSPHATASE SYNTHESIS TRANSCRIPTIONAL REGULATORY PROTEIN PHOP"/>
    <property type="match status" value="1"/>
</dbReference>
<dbReference type="RefSeq" id="WP_158347283.1">
    <property type="nucleotide sequence ID" value="NZ_JAHQCW010000042.1"/>
</dbReference>
<evidence type="ECO:0000256" key="8">
    <source>
        <dbReference type="PROSITE-ProRule" id="PRU00169"/>
    </source>
</evidence>
<dbReference type="InterPro" id="IPR011006">
    <property type="entry name" value="CheY-like_superfamily"/>
</dbReference>
<feature type="DNA-binding region" description="OmpR/PhoB-type" evidence="9">
    <location>
        <begin position="133"/>
        <end position="232"/>
    </location>
</feature>
<dbReference type="SMART" id="SM00862">
    <property type="entry name" value="Trans_reg_C"/>
    <property type="match status" value="1"/>
</dbReference>
<protein>
    <recommendedName>
        <fullName evidence="1">Stage 0 sporulation protein A homolog</fullName>
    </recommendedName>
</protein>
<dbReference type="InterPro" id="IPR036388">
    <property type="entry name" value="WH-like_DNA-bd_sf"/>
</dbReference>
<keyword evidence="13" id="KW-1185">Reference proteome</keyword>
<dbReference type="Pfam" id="PF00072">
    <property type="entry name" value="Response_reg"/>
    <property type="match status" value="1"/>
</dbReference>
<dbReference type="AlphaFoldDB" id="A0A949K0T2"/>
<dbReference type="GO" id="GO:0005829">
    <property type="term" value="C:cytosol"/>
    <property type="evidence" value="ECO:0007669"/>
    <property type="project" value="TreeGrafter"/>
</dbReference>
<comment type="caution">
    <text evidence="12">The sequence shown here is derived from an EMBL/GenBank/DDBJ whole genome shotgun (WGS) entry which is preliminary data.</text>
</comment>
<dbReference type="Proteomes" id="UP000712157">
    <property type="component" value="Unassembled WGS sequence"/>
</dbReference>
<dbReference type="InterPro" id="IPR001789">
    <property type="entry name" value="Sig_transdc_resp-reg_receiver"/>
</dbReference>
<proteinExistence type="predicted"/>
<evidence type="ECO:0000259" key="10">
    <source>
        <dbReference type="PROSITE" id="PS50110"/>
    </source>
</evidence>
<organism evidence="12 13">
    <name type="scientific">Diplocloster agilis</name>
    <dbReference type="NCBI Taxonomy" id="2850323"/>
    <lineage>
        <taxon>Bacteria</taxon>
        <taxon>Bacillati</taxon>
        <taxon>Bacillota</taxon>
        <taxon>Clostridia</taxon>
        <taxon>Lachnospirales</taxon>
        <taxon>Lachnospiraceae</taxon>
        <taxon>Diplocloster</taxon>
    </lineage>
</organism>
<evidence type="ECO:0000256" key="4">
    <source>
        <dbReference type="ARBA" id="ARBA00023015"/>
    </source>
</evidence>
<evidence type="ECO:0000259" key="11">
    <source>
        <dbReference type="PROSITE" id="PS51755"/>
    </source>
</evidence>
<dbReference type="EMBL" id="JAHQCW010000042">
    <property type="protein sequence ID" value="MBU9738815.1"/>
    <property type="molecule type" value="Genomic_DNA"/>
</dbReference>
<evidence type="ECO:0000256" key="9">
    <source>
        <dbReference type="PROSITE-ProRule" id="PRU01091"/>
    </source>
</evidence>
<dbReference type="InterPro" id="IPR016032">
    <property type="entry name" value="Sig_transdc_resp-reg_C-effctor"/>
</dbReference>
<dbReference type="Gene3D" id="3.40.50.2300">
    <property type="match status" value="1"/>
</dbReference>
<evidence type="ECO:0000256" key="7">
    <source>
        <dbReference type="ARBA" id="ARBA00024867"/>
    </source>
</evidence>
<dbReference type="GO" id="GO:0006355">
    <property type="term" value="P:regulation of DNA-templated transcription"/>
    <property type="evidence" value="ECO:0007669"/>
    <property type="project" value="InterPro"/>
</dbReference>
<keyword evidence="5 9" id="KW-0238">DNA-binding</keyword>
<dbReference type="Pfam" id="PF00486">
    <property type="entry name" value="Trans_reg_C"/>
    <property type="match status" value="1"/>
</dbReference>
<accession>A0A949K0T2</accession>
<evidence type="ECO:0000256" key="1">
    <source>
        <dbReference type="ARBA" id="ARBA00018672"/>
    </source>
</evidence>
<keyword evidence="2 8" id="KW-0597">Phosphoprotein</keyword>
<evidence type="ECO:0000256" key="5">
    <source>
        <dbReference type="ARBA" id="ARBA00023125"/>
    </source>
</evidence>
<evidence type="ECO:0000256" key="2">
    <source>
        <dbReference type="ARBA" id="ARBA00022553"/>
    </source>
</evidence>
<dbReference type="GO" id="GO:0000976">
    <property type="term" value="F:transcription cis-regulatory region binding"/>
    <property type="evidence" value="ECO:0007669"/>
    <property type="project" value="TreeGrafter"/>
</dbReference>
<dbReference type="SMART" id="SM00448">
    <property type="entry name" value="REC"/>
    <property type="match status" value="1"/>
</dbReference>
<dbReference type="Gene3D" id="1.10.10.10">
    <property type="entry name" value="Winged helix-like DNA-binding domain superfamily/Winged helix DNA-binding domain"/>
    <property type="match status" value="1"/>
</dbReference>
<feature type="domain" description="OmpR/PhoB-type" evidence="11">
    <location>
        <begin position="133"/>
        <end position="232"/>
    </location>
</feature>
<evidence type="ECO:0000256" key="3">
    <source>
        <dbReference type="ARBA" id="ARBA00023012"/>
    </source>
</evidence>
<keyword evidence="4" id="KW-0805">Transcription regulation</keyword>
<dbReference type="SUPFAM" id="SSF52172">
    <property type="entry name" value="CheY-like"/>
    <property type="match status" value="1"/>
</dbReference>
<dbReference type="Gene3D" id="6.10.250.690">
    <property type="match status" value="1"/>
</dbReference>
<dbReference type="GO" id="GO:0032993">
    <property type="term" value="C:protein-DNA complex"/>
    <property type="evidence" value="ECO:0007669"/>
    <property type="project" value="TreeGrafter"/>
</dbReference>
<gene>
    <name evidence="12" type="ORF">KTH89_19935</name>
</gene>
<dbReference type="SUPFAM" id="SSF46894">
    <property type="entry name" value="C-terminal effector domain of the bipartite response regulators"/>
    <property type="match status" value="1"/>
</dbReference>
<dbReference type="PROSITE" id="PS50110">
    <property type="entry name" value="RESPONSE_REGULATORY"/>
    <property type="match status" value="1"/>
</dbReference>
<feature type="domain" description="Response regulatory" evidence="10">
    <location>
        <begin position="3"/>
        <end position="119"/>
    </location>
</feature>
<dbReference type="FunFam" id="3.40.50.2300:FF:000001">
    <property type="entry name" value="DNA-binding response regulator PhoB"/>
    <property type="match status" value="1"/>
</dbReference>
<feature type="modified residue" description="4-aspartylphosphate" evidence="8">
    <location>
        <position position="52"/>
    </location>
</feature>
<dbReference type="PANTHER" id="PTHR48111">
    <property type="entry name" value="REGULATOR OF RPOS"/>
    <property type="match status" value="1"/>
</dbReference>
<evidence type="ECO:0000313" key="13">
    <source>
        <dbReference type="Proteomes" id="UP000712157"/>
    </source>
</evidence>